<proteinExistence type="predicted"/>
<dbReference type="Proteomes" id="UP000036426">
    <property type="component" value="Unassembled WGS sequence"/>
</dbReference>
<reference evidence="1 2" key="1">
    <citation type="submission" date="2015-05" db="EMBL/GenBank/DDBJ databases">
        <title>Photobacterium galathea sp. nov.</title>
        <authorList>
            <person name="Machado H."/>
            <person name="Gram L."/>
        </authorList>
    </citation>
    <scope>NUCLEOTIDE SEQUENCE [LARGE SCALE GENOMIC DNA]</scope>
    <source>
        <strain evidence="1 2">DSM 25995</strain>
    </source>
</reference>
<gene>
    <name evidence="1" type="ORF">ABT58_20615</name>
</gene>
<dbReference type="AlphaFoldDB" id="A0A0J1GGJ1"/>
<evidence type="ECO:0000313" key="1">
    <source>
        <dbReference type="EMBL" id="KLU98824.1"/>
    </source>
</evidence>
<dbReference type="PATRIC" id="fig|754436.4.peg.4342"/>
<comment type="caution">
    <text evidence="1">The sequence shown here is derived from an EMBL/GenBank/DDBJ whole genome shotgun (WGS) entry which is preliminary data.</text>
</comment>
<sequence length="80" mass="9454">MCQSGSHLACSDYISARRFKPRIFSLLPIHRVYAYPARTIDQNNYQRFTQIYAAYPDVLLHAQHTSRLRLIFIFFLEQAC</sequence>
<keyword evidence="2" id="KW-1185">Reference proteome</keyword>
<accession>A0A0J1GGJ1</accession>
<dbReference type="EMBL" id="LDOV01000042">
    <property type="protein sequence ID" value="KLU98824.1"/>
    <property type="molecule type" value="Genomic_DNA"/>
</dbReference>
<organism evidence="1 2">
    <name type="scientific">Photobacterium aphoticum</name>
    <dbReference type="NCBI Taxonomy" id="754436"/>
    <lineage>
        <taxon>Bacteria</taxon>
        <taxon>Pseudomonadati</taxon>
        <taxon>Pseudomonadota</taxon>
        <taxon>Gammaproteobacteria</taxon>
        <taxon>Vibrionales</taxon>
        <taxon>Vibrionaceae</taxon>
        <taxon>Photobacterium</taxon>
    </lineage>
</organism>
<protein>
    <submittedName>
        <fullName evidence="1">Uncharacterized protein</fullName>
    </submittedName>
</protein>
<name>A0A0J1GGJ1_9GAMM</name>
<evidence type="ECO:0000313" key="2">
    <source>
        <dbReference type="Proteomes" id="UP000036426"/>
    </source>
</evidence>